<evidence type="ECO:0000256" key="1">
    <source>
        <dbReference type="SAM" id="Coils"/>
    </source>
</evidence>
<evidence type="ECO:0000313" key="2">
    <source>
        <dbReference type="EMBL" id="MEQ2216851.1"/>
    </source>
</evidence>
<dbReference type="EMBL" id="JAHRIN010072634">
    <property type="protein sequence ID" value="MEQ2216851.1"/>
    <property type="molecule type" value="Genomic_DNA"/>
</dbReference>
<proteinExistence type="predicted"/>
<name>A0ABV0S9Q6_9TELE</name>
<organism evidence="2 3">
    <name type="scientific">Xenoophorus captivus</name>
    <dbReference type="NCBI Taxonomy" id="1517983"/>
    <lineage>
        <taxon>Eukaryota</taxon>
        <taxon>Metazoa</taxon>
        <taxon>Chordata</taxon>
        <taxon>Craniata</taxon>
        <taxon>Vertebrata</taxon>
        <taxon>Euteleostomi</taxon>
        <taxon>Actinopterygii</taxon>
        <taxon>Neopterygii</taxon>
        <taxon>Teleostei</taxon>
        <taxon>Neoteleostei</taxon>
        <taxon>Acanthomorphata</taxon>
        <taxon>Ovalentaria</taxon>
        <taxon>Atherinomorphae</taxon>
        <taxon>Cyprinodontiformes</taxon>
        <taxon>Goodeidae</taxon>
        <taxon>Xenoophorus</taxon>
    </lineage>
</organism>
<reference evidence="2 3" key="1">
    <citation type="submission" date="2021-06" db="EMBL/GenBank/DDBJ databases">
        <authorList>
            <person name="Palmer J.M."/>
        </authorList>
    </citation>
    <scope>NUCLEOTIDE SEQUENCE [LARGE SCALE GENOMIC DNA]</scope>
    <source>
        <strain evidence="2 3">XC_2019</strain>
        <tissue evidence="2">Muscle</tissue>
    </source>
</reference>
<comment type="caution">
    <text evidence="2">The sequence shown here is derived from an EMBL/GenBank/DDBJ whole genome shotgun (WGS) entry which is preliminary data.</text>
</comment>
<feature type="coiled-coil region" evidence="1">
    <location>
        <begin position="3"/>
        <end position="37"/>
    </location>
</feature>
<keyword evidence="1" id="KW-0175">Coiled coil</keyword>
<evidence type="ECO:0000313" key="3">
    <source>
        <dbReference type="Proteomes" id="UP001434883"/>
    </source>
</evidence>
<gene>
    <name evidence="2" type="ORF">XENOCAPTIV_023648</name>
</gene>
<dbReference type="Gene3D" id="3.30.250.20">
    <property type="entry name" value="L1 transposable element, C-terminal domain"/>
    <property type="match status" value="1"/>
</dbReference>
<sequence length="144" mass="16666">MRIMEAENRIQQIEEAAMKLSEAHDELEAKLIGLEGRTRRENIRLHGIAEGSEDSSPSISTYIENLPRDKFRHSDISRPREKKIKFQTPFPAKLRVFYENDTCVYNFTAEATKDMMSRCHHHPTIYNVGGQNQECDVGQVWKDG</sequence>
<accession>A0ABV0S9Q6</accession>
<protein>
    <submittedName>
        <fullName evidence="2">Uncharacterized protein</fullName>
    </submittedName>
</protein>
<dbReference type="Proteomes" id="UP001434883">
    <property type="component" value="Unassembled WGS sequence"/>
</dbReference>
<dbReference type="InterPro" id="IPR042566">
    <property type="entry name" value="L1_C"/>
</dbReference>
<keyword evidence="3" id="KW-1185">Reference proteome</keyword>